<dbReference type="Pfam" id="PF00205">
    <property type="entry name" value="TPP_enzyme_M"/>
    <property type="match status" value="1"/>
</dbReference>
<dbReference type="GO" id="GO:0000287">
    <property type="term" value="F:magnesium ion binding"/>
    <property type="evidence" value="ECO:0007669"/>
    <property type="project" value="InterPro"/>
</dbReference>
<dbReference type="GO" id="GO:0050660">
    <property type="term" value="F:flavin adenine dinucleotide binding"/>
    <property type="evidence" value="ECO:0007669"/>
    <property type="project" value="TreeGrafter"/>
</dbReference>
<proteinExistence type="inferred from homology"/>
<accession>A0A6L8KDG1</accession>
<keyword evidence="2 3" id="KW-0786">Thiamine pyrophosphate</keyword>
<dbReference type="Proteomes" id="UP000479335">
    <property type="component" value="Unassembled WGS sequence"/>
</dbReference>
<gene>
    <name evidence="7" type="ORF">GTP46_22660</name>
</gene>
<keyword evidence="8" id="KW-1185">Reference proteome</keyword>
<comment type="similarity">
    <text evidence="1 3">Belongs to the TPP enzyme family.</text>
</comment>
<dbReference type="GO" id="GO:0005948">
    <property type="term" value="C:acetolactate synthase complex"/>
    <property type="evidence" value="ECO:0007669"/>
    <property type="project" value="TreeGrafter"/>
</dbReference>
<evidence type="ECO:0000259" key="6">
    <source>
        <dbReference type="Pfam" id="PF02776"/>
    </source>
</evidence>
<evidence type="ECO:0000259" key="4">
    <source>
        <dbReference type="Pfam" id="PF00205"/>
    </source>
</evidence>
<organism evidence="7 8">
    <name type="scientific">Duganella flavida</name>
    <dbReference type="NCBI Taxonomy" id="2692175"/>
    <lineage>
        <taxon>Bacteria</taxon>
        <taxon>Pseudomonadati</taxon>
        <taxon>Pseudomonadota</taxon>
        <taxon>Betaproteobacteria</taxon>
        <taxon>Burkholderiales</taxon>
        <taxon>Oxalobacteraceae</taxon>
        <taxon>Telluria group</taxon>
        <taxon>Duganella</taxon>
    </lineage>
</organism>
<evidence type="ECO:0000313" key="8">
    <source>
        <dbReference type="Proteomes" id="UP000479335"/>
    </source>
</evidence>
<dbReference type="SUPFAM" id="SSF52518">
    <property type="entry name" value="Thiamin diphosphate-binding fold (THDP-binding)"/>
    <property type="match status" value="2"/>
</dbReference>
<reference evidence="7 8" key="1">
    <citation type="submission" date="2019-12" db="EMBL/GenBank/DDBJ databases">
        <title>Novel species isolated from a subtropical stream in China.</title>
        <authorList>
            <person name="Lu H."/>
        </authorList>
    </citation>
    <scope>NUCLEOTIDE SEQUENCE [LARGE SCALE GENOMIC DNA]</scope>
    <source>
        <strain evidence="7 8">FT135W</strain>
    </source>
</reference>
<evidence type="ECO:0000259" key="5">
    <source>
        <dbReference type="Pfam" id="PF02775"/>
    </source>
</evidence>
<dbReference type="SUPFAM" id="SSF52467">
    <property type="entry name" value="DHS-like NAD/FAD-binding domain"/>
    <property type="match status" value="1"/>
</dbReference>
<feature type="domain" description="Thiamine pyrophosphate enzyme central" evidence="4">
    <location>
        <begin position="205"/>
        <end position="342"/>
    </location>
</feature>
<dbReference type="CDD" id="cd00568">
    <property type="entry name" value="TPP_enzymes"/>
    <property type="match status" value="1"/>
</dbReference>
<dbReference type="Gene3D" id="3.40.50.1220">
    <property type="entry name" value="TPP-binding domain"/>
    <property type="match status" value="1"/>
</dbReference>
<dbReference type="InterPro" id="IPR029061">
    <property type="entry name" value="THDP-binding"/>
</dbReference>
<feature type="domain" description="Thiamine pyrophosphate enzyme N-terminal TPP-binding" evidence="6">
    <location>
        <begin position="5"/>
        <end position="113"/>
    </location>
</feature>
<dbReference type="Pfam" id="PF02776">
    <property type="entry name" value="TPP_enzyme_N"/>
    <property type="match status" value="1"/>
</dbReference>
<dbReference type="GO" id="GO:0003984">
    <property type="term" value="F:acetolactate synthase activity"/>
    <property type="evidence" value="ECO:0007669"/>
    <property type="project" value="TreeGrafter"/>
</dbReference>
<evidence type="ECO:0000256" key="2">
    <source>
        <dbReference type="ARBA" id="ARBA00023052"/>
    </source>
</evidence>
<evidence type="ECO:0000313" key="7">
    <source>
        <dbReference type="EMBL" id="MYM25436.1"/>
    </source>
</evidence>
<comment type="caution">
    <text evidence="7">The sequence shown here is derived from an EMBL/GenBank/DDBJ whole genome shotgun (WGS) entry which is preliminary data.</text>
</comment>
<dbReference type="EMBL" id="WWCN01000016">
    <property type="protein sequence ID" value="MYM25436.1"/>
    <property type="molecule type" value="Genomic_DNA"/>
</dbReference>
<dbReference type="Gene3D" id="3.40.50.970">
    <property type="match status" value="2"/>
</dbReference>
<dbReference type="GO" id="GO:0009097">
    <property type="term" value="P:isoleucine biosynthetic process"/>
    <property type="evidence" value="ECO:0007669"/>
    <property type="project" value="TreeGrafter"/>
</dbReference>
<dbReference type="PANTHER" id="PTHR18968">
    <property type="entry name" value="THIAMINE PYROPHOSPHATE ENZYMES"/>
    <property type="match status" value="1"/>
</dbReference>
<dbReference type="PANTHER" id="PTHR18968:SF142">
    <property type="entry name" value="ACETOLACTATE SYNTHASE"/>
    <property type="match status" value="1"/>
</dbReference>
<dbReference type="GO" id="GO:0030976">
    <property type="term" value="F:thiamine pyrophosphate binding"/>
    <property type="evidence" value="ECO:0007669"/>
    <property type="project" value="InterPro"/>
</dbReference>
<protein>
    <submittedName>
        <fullName evidence="7">Thiamine pyrophosphate-binding protein</fullName>
    </submittedName>
</protein>
<dbReference type="InterPro" id="IPR011766">
    <property type="entry name" value="TPP_enzyme_TPP-bd"/>
</dbReference>
<dbReference type="InterPro" id="IPR029035">
    <property type="entry name" value="DHS-like_NAD/FAD-binding_dom"/>
</dbReference>
<evidence type="ECO:0000256" key="3">
    <source>
        <dbReference type="RuleBase" id="RU362132"/>
    </source>
</evidence>
<feature type="domain" description="Thiamine pyrophosphate enzyme TPP-binding" evidence="5">
    <location>
        <begin position="405"/>
        <end position="557"/>
    </location>
</feature>
<dbReference type="GO" id="GO:0009099">
    <property type="term" value="P:L-valine biosynthetic process"/>
    <property type="evidence" value="ECO:0007669"/>
    <property type="project" value="TreeGrafter"/>
</dbReference>
<name>A0A6L8KDG1_9BURK</name>
<evidence type="ECO:0000256" key="1">
    <source>
        <dbReference type="ARBA" id="ARBA00007812"/>
    </source>
</evidence>
<dbReference type="InterPro" id="IPR012001">
    <property type="entry name" value="Thiamin_PyroP_enz_TPP-bd_dom"/>
</dbReference>
<dbReference type="Pfam" id="PF02775">
    <property type="entry name" value="TPP_enzyme_C"/>
    <property type="match status" value="1"/>
</dbReference>
<sequence>MPMIRVADFIASFVSDQLNVKDVFMLTGAGIMHLTDAVACNPKLRGVCVHHEQSASMALEAYARTNENMGVGYFTTGPGATNAITGLAGAWQDTVACMFISGQSKRVEASHNAGVPGLRQFGVQELNVLPLVSSISKYSVQINDPAQIRYELEKATFIAKSGRPGPVWIDVPMDVQAARIDPETLVGFTPEPADTVLPTSTDAEIAEIAQWLQSAERPVIIAGRGVRLAGARDLLQKLATQWNIPVVTPYLGIDNLRHDLDIYIGKTGVKGDRPANFAMQNSDLVLAVGSSLHVSVIGYDYGQFGRSARKVVVDIDLTSHKKKTIAIDRLLHSDAKDFLQRLIAALEAASFKGSPEAWLARCVEWKRRYPVLLPEYRDTPGAINIYSFIDTLSKLSAEGDVFVSDAGSAFYATSQAVQLTKDNQRYLPSSAMATMGYSLPAAMGVSAATNDGRVLAVTGDGSFQQNLQELAMVAHYNFPIKLFVLNNNGYLSIRASQKNYFERRFIGESPESGVPIPDTLKICAAYDIPCERVSDLSQLEAVIARALAHDGPYVVDVVTPPEQLIIPTVSSRVNADGSMSSRPLEDMFPFLEREEYLGNLLIGEV</sequence>
<dbReference type="InterPro" id="IPR012000">
    <property type="entry name" value="Thiamin_PyroP_enz_cen_dom"/>
</dbReference>
<dbReference type="RefSeq" id="WP_161008887.1">
    <property type="nucleotide sequence ID" value="NZ_WWCN01000016.1"/>
</dbReference>
<dbReference type="CDD" id="cd07035">
    <property type="entry name" value="TPP_PYR_POX_like"/>
    <property type="match status" value="1"/>
</dbReference>
<dbReference type="InterPro" id="IPR045229">
    <property type="entry name" value="TPP_enz"/>
</dbReference>
<dbReference type="AlphaFoldDB" id="A0A6L8KDG1"/>